<reference evidence="2" key="1">
    <citation type="submission" date="2017-04" db="EMBL/GenBank/DDBJ databases">
        <authorList>
            <person name="Abreu V.A."/>
            <person name="Popin R.V."/>
            <person name="Rigonato J."/>
            <person name="Andreote A.P."/>
            <person name="Schaker P.C."/>
            <person name="Hoff-Risseti C."/>
            <person name="Alvarenga D.O."/>
            <person name="Varani A.M."/>
            <person name="Fiore M.F."/>
        </authorList>
    </citation>
    <scope>NUCLEOTIDE SEQUENCE [LARGE SCALE GENOMIC DNA]</scope>
    <source>
        <strain evidence="2">CENA303</strain>
    </source>
</reference>
<evidence type="ECO:0000313" key="2">
    <source>
        <dbReference type="Proteomes" id="UP000192997"/>
    </source>
</evidence>
<accession>A0A1X4G3T0</accession>
<dbReference type="RefSeq" id="WP_085728975.1">
    <property type="nucleotide sequence ID" value="NZ_NBYN01000059.1"/>
</dbReference>
<gene>
    <name evidence="1" type="ORF">B7O87_13730</name>
</gene>
<dbReference type="InterPro" id="IPR025478">
    <property type="entry name" value="COP23"/>
</dbReference>
<sequence>MKLPNFCIRTIIALATLGINVQPGFSQTEKGANRPNQVTFFCQQLYDPTSGEKVPMTVVWVPEREAHVRLIAWKSQAFGKNWTPQKRCDVVSSKFQKFYQSGQLNYLTVGRIKTRSQKGNITEKQVICAVQEAQGICDDQNQLFTIKDEEKNNIEKADDVLNSLVDLLYQGGNAGPIWQ</sequence>
<dbReference type="Proteomes" id="UP000192997">
    <property type="component" value="Unassembled WGS sequence"/>
</dbReference>
<organism evidence="1 2">
    <name type="scientific">Cylindrospermopsis raciborskii CENA303</name>
    <dbReference type="NCBI Taxonomy" id="1170769"/>
    <lineage>
        <taxon>Bacteria</taxon>
        <taxon>Bacillati</taxon>
        <taxon>Cyanobacteriota</taxon>
        <taxon>Cyanophyceae</taxon>
        <taxon>Nostocales</taxon>
        <taxon>Aphanizomenonaceae</taxon>
        <taxon>Cylindrospermopsis</taxon>
    </lineage>
</organism>
<name>A0A1X4G3T0_9CYAN</name>
<protein>
    <submittedName>
        <fullName evidence="1">Uncharacterized protein</fullName>
    </submittedName>
</protein>
<dbReference type="AlphaFoldDB" id="A0A1X4G3T0"/>
<comment type="caution">
    <text evidence="1">The sequence shown here is derived from an EMBL/GenBank/DDBJ whole genome shotgun (WGS) entry which is preliminary data.</text>
</comment>
<dbReference type="Pfam" id="PF14218">
    <property type="entry name" value="COP23"/>
    <property type="match status" value="1"/>
</dbReference>
<evidence type="ECO:0000313" key="1">
    <source>
        <dbReference type="EMBL" id="OSO88155.1"/>
    </source>
</evidence>
<proteinExistence type="predicted"/>
<dbReference type="EMBL" id="NBYN01000059">
    <property type="protein sequence ID" value="OSO88155.1"/>
    <property type="molecule type" value="Genomic_DNA"/>
</dbReference>